<dbReference type="PROSITE" id="PS50928">
    <property type="entry name" value="ABC_TM1"/>
    <property type="match status" value="2"/>
</dbReference>
<feature type="transmembrane region" description="Helical" evidence="7">
    <location>
        <begin position="422"/>
        <end position="451"/>
    </location>
</feature>
<feature type="transmembrane region" description="Helical" evidence="7">
    <location>
        <begin position="21"/>
        <end position="44"/>
    </location>
</feature>
<name>A0ABW0PYD9_9HYPH</name>
<feature type="transmembrane region" description="Helical" evidence="7">
    <location>
        <begin position="102"/>
        <end position="120"/>
    </location>
</feature>
<feature type="transmembrane region" description="Helical" evidence="7">
    <location>
        <begin position="346"/>
        <end position="366"/>
    </location>
</feature>
<dbReference type="Pfam" id="PF00528">
    <property type="entry name" value="BPD_transp_1"/>
    <property type="match status" value="1"/>
</dbReference>
<evidence type="ECO:0000256" key="7">
    <source>
        <dbReference type="RuleBase" id="RU363032"/>
    </source>
</evidence>
<evidence type="ECO:0000313" key="10">
    <source>
        <dbReference type="Proteomes" id="UP001596150"/>
    </source>
</evidence>
<comment type="subcellular location">
    <subcellularLocation>
        <location evidence="1 7">Cell membrane</location>
        <topology evidence="1 7">Multi-pass membrane protein</topology>
    </subcellularLocation>
</comment>
<feature type="transmembrane region" description="Helical" evidence="7">
    <location>
        <begin position="252"/>
        <end position="270"/>
    </location>
</feature>
<keyword evidence="4 7" id="KW-0812">Transmembrane</keyword>
<dbReference type="SUPFAM" id="SSF161098">
    <property type="entry name" value="MetI-like"/>
    <property type="match status" value="2"/>
</dbReference>
<dbReference type="InterPro" id="IPR000515">
    <property type="entry name" value="MetI-like"/>
</dbReference>
<feature type="transmembrane region" description="Helical" evidence="7">
    <location>
        <begin position="472"/>
        <end position="494"/>
    </location>
</feature>
<feature type="transmembrane region" description="Helical" evidence="7">
    <location>
        <begin position="153"/>
        <end position="176"/>
    </location>
</feature>
<feature type="transmembrane region" description="Helical" evidence="7">
    <location>
        <begin position="197"/>
        <end position="219"/>
    </location>
</feature>
<protein>
    <submittedName>
        <fullName evidence="9">ABC transporter permease</fullName>
    </submittedName>
</protein>
<gene>
    <name evidence="9" type="ORF">ACFPP9_13385</name>
</gene>
<feature type="transmembrane region" description="Helical" evidence="7">
    <location>
        <begin position="298"/>
        <end position="326"/>
    </location>
</feature>
<evidence type="ECO:0000256" key="3">
    <source>
        <dbReference type="ARBA" id="ARBA00022475"/>
    </source>
</evidence>
<sequence length="564" mass="59257">MSDSAITPPLIASRPARPDRLWRFGSALIALLALAPIGGLVFFASRGSGELWPHLIANVLPVAARTTALLLVGVGILVTVLGIGTAWLVTACRFPGRRVFEWALLLPLSVPSYVMAFAYLDVVHPVGPLQTSLRNLFGITDPRGLPFPEIRSLGGAILLLGLILYPYVYLPVRALFVMQSASMLEASRTLGAGRFRAFCTVALPLARPAVAVGVSLALMEALNDIGASEFLGVRTLTVAIYTTWVTRSSIEGAAQIALVMLAIVFALVLLERLGRRGMNYSAPRGNSQAMAQPLKGGAALLAMLACALPILLGFVVPASYLVVSAARRIRLGGLPADLWVWTGNSVFFAAIASILTLAIGLFLATAGRMSRRKSLHGMIRLAGIGYAIPGTVLAVGLLVPIAGLDNWIADAVKSVWGRSPGLILMSSGAALILAYCLRFQAISIGGIEAGFTRISPSIDMAARSLGAGTPRLSGGIHVPLLSPAIAAAGLLVFVDCMKELPATLLLRPFNFETLATYVYGEAARGTYEDGAVAALVIVIVGMLPVALLARAGTRERRPPSIGVS</sequence>
<comment type="caution">
    <text evidence="9">The sequence shown here is derived from an EMBL/GenBank/DDBJ whole genome shotgun (WGS) entry which is preliminary data.</text>
</comment>
<evidence type="ECO:0000256" key="2">
    <source>
        <dbReference type="ARBA" id="ARBA00022448"/>
    </source>
</evidence>
<dbReference type="PANTHER" id="PTHR30183:SF2">
    <property type="entry name" value="IRON UTILIZATION PROTEIN"/>
    <property type="match status" value="1"/>
</dbReference>
<feature type="domain" description="ABC transmembrane type-1" evidence="8">
    <location>
        <begin position="64"/>
        <end position="271"/>
    </location>
</feature>
<evidence type="ECO:0000259" key="8">
    <source>
        <dbReference type="PROSITE" id="PS50928"/>
    </source>
</evidence>
<feature type="domain" description="ABC transmembrane type-1" evidence="8">
    <location>
        <begin position="342"/>
        <end position="549"/>
    </location>
</feature>
<keyword evidence="6 7" id="KW-0472">Membrane</keyword>
<dbReference type="EMBL" id="JBHSML010000003">
    <property type="protein sequence ID" value="MFC5516772.1"/>
    <property type="molecule type" value="Genomic_DNA"/>
</dbReference>
<evidence type="ECO:0000313" key="9">
    <source>
        <dbReference type="EMBL" id="MFC5516772.1"/>
    </source>
</evidence>
<dbReference type="Gene3D" id="1.10.3720.10">
    <property type="entry name" value="MetI-like"/>
    <property type="match status" value="2"/>
</dbReference>
<evidence type="ECO:0000256" key="1">
    <source>
        <dbReference type="ARBA" id="ARBA00004651"/>
    </source>
</evidence>
<feature type="transmembrane region" description="Helical" evidence="7">
    <location>
        <begin position="68"/>
        <end position="90"/>
    </location>
</feature>
<dbReference type="Proteomes" id="UP001596150">
    <property type="component" value="Unassembled WGS sequence"/>
</dbReference>
<proteinExistence type="inferred from homology"/>
<evidence type="ECO:0000256" key="5">
    <source>
        <dbReference type="ARBA" id="ARBA00022989"/>
    </source>
</evidence>
<keyword evidence="3" id="KW-1003">Cell membrane</keyword>
<comment type="similarity">
    <text evidence="7">Belongs to the binding-protein-dependent transport system permease family.</text>
</comment>
<evidence type="ECO:0000256" key="4">
    <source>
        <dbReference type="ARBA" id="ARBA00022692"/>
    </source>
</evidence>
<keyword evidence="10" id="KW-1185">Reference proteome</keyword>
<keyword evidence="5 7" id="KW-1133">Transmembrane helix</keyword>
<feature type="transmembrane region" description="Helical" evidence="7">
    <location>
        <begin position="530"/>
        <end position="549"/>
    </location>
</feature>
<dbReference type="InterPro" id="IPR035906">
    <property type="entry name" value="MetI-like_sf"/>
</dbReference>
<keyword evidence="2 7" id="KW-0813">Transport</keyword>
<dbReference type="RefSeq" id="WP_266343994.1">
    <property type="nucleotide sequence ID" value="NZ_JAPKNH010000004.1"/>
</dbReference>
<dbReference type="CDD" id="cd06261">
    <property type="entry name" value="TM_PBP2"/>
    <property type="match status" value="2"/>
</dbReference>
<feature type="transmembrane region" description="Helical" evidence="7">
    <location>
        <begin position="378"/>
        <end position="402"/>
    </location>
</feature>
<organism evidence="9 10">
    <name type="scientific">Kaistia terrae</name>
    <dbReference type="NCBI Taxonomy" id="537017"/>
    <lineage>
        <taxon>Bacteria</taxon>
        <taxon>Pseudomonadati</taxon>
        <taxon>Pseudomonadota</taxon>
        <taxon>Alphaproteobacteria</taxon>
        <taxon>Hyphomicrobiales</taxon>
        <taxon>Kaistiaceae</taxon>
        <taxon>Kaistia</taxon>
    </lineage>
</organism>
<dbReference type="PANTHER" id="PTHR30183">
    <property type="entry name" value="MOLYBDENUM TRANSPORT SYSTEM PERMEASE PROTEIN MODB"/>
    <property type="match status" value="1"/>
</dbReference>
<evidence type="ECO:0000256" key="6">
    <source>
        <dbReference type="ARBA" id="ARBA00023136"/>
    </source>
</evidence>
<accession>A0ABW0PYD9</accession>
<reference evidence="10" key="1">
    <citation type="journal article" date="2019" name="Int. J. Syst. Evol. Microbiol.">
        <title>The Global Catalogue of Microorganisms (GCM) 10K type strain sequencing project: providing services to taxonomists for standard genome sequencing and annotation.</title>
        <authorList>
            <consortium name="The Broad Institute Genomics Platform"/>
            <consortium name="The Broad Institute Genome Sequencing Center for Infectious Disease"/>
            <person name="Wu L."/>
            <person name="Ma J."/>
        </authorList>
    </citation>
    <scope>NUCLEOTIDE SEQUENCE [LARGE SCALE GENOMIC DNA]</scope>
    <source>
        <strain evidence="10">KACC 12633</strain>
    </source>
</reference>